<organism evidence="1 2">
    <name type="scientific">Cichorium intybus</name>
    <name type="common">Chicory</name>
    <dbReference type="NCBI Taxonomy" id="13427"/>
    <lineage>
        <taxon>Eukaryota</taxon>
        <taxon>Viridiplantae</taxon>
        <taxon>Streptophyta</taxon>
        <taxon>Embryophyta</taxon>
        <taxon>Tracheophyta</taxon>
        <taxon>Spermatophyta</taxon>
        <taxon>Magnoliopsida</taxon>
        <taxon>eudicotyledons</taxon>
        <taxon>Gunneridae</taxon>
        <taxon>Pentapetalae</taxon>
        <taxon>asterids</taxon>
        <taxon>campanulids</taxon>
        <taxon>Asterales</taxon>
        <taxon>Asteraceae</taxon>
        <taxon>Cichorioideae</taxon>
        <taxon>Cichorieae</taxon>
        <taxon>Cichoriinae</taxon>
        <taxon>Cichorium</taxon>
    </lineage>
</organism>
<dbReference type="EMBL" id="CM042013">
    <property type="protein sequence ID" value="KAI3739691.1"/>
    <property type="molecule type" value="Genomic_DNA"/>
</dbReference>
<sequence length="121" mass="13972">MRSSSEPETRTRGSRGESERERTGIVKEFSWCRWIARARTWPTVASQLQSLYGHSFSYCLVDRDSNSSVNSKLIFGYGYDYIAPHFLPIQFTDSVFQTESFPAKDGEHCATRLFSKRGTWK</sequence>
<protein>
    <submittedName>
        <fullName evidence="1">Uncharacterized protein</fullName>
    </submittedName>
</protein>
<reference evidence="1 2" key="2">
    <citation type="journal article" date="2022" name="Mol. Ecol. Resour.">
        <title>The genomes of chicory, endive, great burdock and yacon provide insights into Asteraceae paleo-polyploidization history and plant inulin production.</title>
        <authorList>
            <person name="Fan W."/>
            <person name="Wang S."/>
            <person name="Wang H."/>
            <person name="Wang A."/>
            <person name="Jiang F."/>
            <person name="Liu H."/>
            <person name="Zhao H."/>
            <person name="Xu D."/>
            <person name="Zhang Y."/>
        </authorList>
    </citation>
    <scope>NUCLEOTIDE SEQUENCE [LARGE SCALE GENOMIC DNA]</scope>
    <source>
        <strain evidence="2">cv. Punajuju</strain>
        <tissue evidence="1">Leaves</tissue>
    </source>
</reference>
<accession>A0ACB9CZT2</accession>
<evidence type="ECO:0000313" key="1">
    <source>
        <dbReference type="EMBL" id="KAI3739691.1"/>
    </source>
</evidence>
<keyword evidence="2" id="KW-1185">Reference proteome</keyword>
<reference evidence="2" key="1">
    <citation type="journal article" date="2022" name="Mol. Ecol. Resour.">
        <title>The genomes of chicory, endive, great burdock and yacon provide insights into Asteraceae palaeo-polyploidization history and plant inulin production.</title>
        <authorList>
            <person name="Fan W."/>
            <person name="Wang S."/>
            <person name="Wang H."/>
            <person name="Wang A."/>
            <person name="Jiang F."/>
            <person name="Liu H."/>
            <person name="Zhao H."/>
            <person name="Xu D."/>
            <person name="Zhang Y."/>
        </authorList>
    </citation>
    <scope>NUCLEOTIDE SEQUENCE [LARGE SCALE GENOMIC DNA]</scope>
    <source>
        <strain evidence="2">cv. Punajuju</strain>
    </source>
</reference>
<dbReference type="Proteomes" id="UP001055811">
    <property type="component" value="Linkage Group LG05"/>
</dbReference>
<gene>
    <name evidence="1" type="ORF">L2E82_30102</name>
</gene>
<name>A0ACB9CZT2_CICIN</name>
<comment type="caution">
    <text evidence="1">The sequence shown here is derived from an EMBL/GenBank/DDBJ whole genome shotgun (WGS) entry which is preliminary data.</text>
</comment>
<proteinExistence type="predicted"/>
<evidence type="ECO:0000313" key="2">
    <source>
        <dbReference type="Proteomes" id="UP001055811"/>
    </source>
</evidence>